<sequence>MLRLDALMMDTIRSLERKDFKGVDLTKFVLAILVVAGHTHPFKEITNPIFVHLWERLLLLVVPYFFIAAGFFLFPKVYSSPDKTSRLQTLWLYLKRIISLYIYWTIIFLPLTLWYFSHDNLIIEKDVVLFIRGTFFFGENFYSWPLWFLLSMIYSLTFISLLMFINLRVRTIFYISILIFAVAMIFNYLVAGESRNEFLLMLGKIIKYLFLTGRLFTGMFYLMIGGLIAMNQIRISKLAMVLMVLIALTFQFVEIEIISPFLFSLLPITLFCLTVDLKLEGIKNGLFLRKCSTVMYFTHMIIFFLYTLIFRTIPYFGWDAFLVSVAVPMILTPIIIRNEERFPFLKQLFG</sequence>
<keyword evidence="1" id="KW-0812">Transmembrane</keyword>
<keyword evidence="1" id="KW-0472">Membrane</keyword>
<comment type="caution">
    <text evidence="3">The sequence shown here is derived from an EMBL/GenBank/DDBJ whole genome shotgun (WGS) entry which is preliminary data.</text>
</comment>
<dbReference type="EMBL" id="SAYW01000007">
    <property type="protein sequence ID" value="RWU04300.1"/>
    <property type="molecule type" value="Genomic_DNA"/>
</dbReference>
<keyword evidence="4" id="KW-1185">Reference proteome</keyword>
<dbReference type="GO" id="GO:0016747">
    <property type="term" value="F:acyltransferase activity, transferring groups other than amino-acyl groups"/>
    <property type="evidence" value="ECO:0007669"/>
    <property type="project" value="InterPro"/>
</dbReference>
<evidence type="ECO:0000313" key="3">
    <source>
        <dbReference type="EMBL" id="RWU04300.1"/>
    </source>
</evidence>
<feature type="transmembrane region" description="Helical" evidence="1">
    <location>
        <begin position="98"/>
        <end position="116"/>
    </location>
</feature>
<dbReference type="Proteomes" id="UP000284120">
    <property type="component" value="Unassembled WGS sequence"/>
</dbReference>
<feature type="transmembrane region" description="Helical" evidence="1">
    <location>
        <begin position="235"/>
        <end position="253"/>
    </location>
</feature>
<feature type="transmembrane region" description="Helical" evidence="1">
    <location>
        <begin position="57"/>
        <end position="78"/>
    </location>
</feature>
<feature type="domain" description="Acyltransferase 3" evidence="2">
    <location>
        <begin position="21"/>
        <end position="335"/>
    </location>
</feature>
<dbReference type="Pfam" id="PF01757">
    <property type="entry name" value="Acyl_transf_3"/>
    <property type="match status" value="1"/>
</dbReference>
<dbReference type="AlphaFoldDB" id="A0A443YKN1"/>
<dbReference type="InterPro" id="IPR002656">
    <property type="entry name" value="Acyl_transf_3_dom"/>
</dbReference>
<feature type="transmembrane region" description="Helical" evidence="1">
    <location>
        <begin position="172"/>
        <end position="190"/>
    </location>
</feature>
<organism evidence="3 4">
    <name type="scientific">Pedobacter chitinilyticus</name>
    <dbReference type="NCBI Taxonomy" id="2233776"/>
    <lineage>
        <taxon>Bacteria</taxon>
        <taxon>Pseudomonadati</taxon>
        <taxon>Bacteroidota</taxon>
        <taxon>Sphingobacteriia</taxon>
        <taxon>Sphingobacteriales</taxon>
        <taxon>Sphingobacteriaceae</taxon>
        <taxon>Pedobacter</taxon>
    </lineage>
</organism>
<proteinExistence type="predicted"/>
<gene>
    <name evidence="3" type="ORF">DPV69_18420</name>
</gene>
<feature type="transmembrane region" description="Helical" evidence="1">
    <location>
        <begin position="291"/>
        <end position="309"/>
    </location>
</feature>
<accession>A0A443YKN1</accession>
<feature type="transmembrane region" description="Helical" evidence="1">
    <location>
        <begin position="144"/>
        <end position="165"/>
    </location>
</feature>
<dbReference type="RefSeq" id="WP_113648896.1">
    <property type="nucleotide sequence ID" value="NZ_QMHN01000007.1"/>
</dbReference>
<keyword evidence="1" id="KW-1133">Transmembrane helix</keyword>
<evidence type="ECO:0000313" key="4">
    <source>
        <dbReference type="Proteomes" id="UP000284120"/>
    </source>
</evidence>
<protein>
    <recommendedName>
        <fullName evidence="2">Acyltransferase 3 domain-containing protein</fullName>
    </recommendedName>
</protein>
<name>A0A443YKN1_9SPHI</name>
<evidence type="ECO:0000259" key="2">
    <source>
        <dbReference type="Pfam" id="PF01757"/>
    </source>
</evidence>
<feature type="transmembrane region" description="Helical" evidence="1">
    <location>
        <begin position="20"/>
        <end position="37"/>
    </location>
</feature>
<feature type="transmembrane region" description="Helical" evidence="1">
    <location>
        <begin position="205"/>
        <end position="228"/>
    </location>
</feature>
<reference evidence="3 4" key="1">
    <citation type="submission" date="2018-06" db="EMBL/GenBank/DDBJ databases">
        <title>Pedobacter endophyticus sp. nov., an endophytic bacterium isolated from a leaf of Triticum aestivum.</title>
        <authorList>
            <person name="Zhang L."/>
        </authorList>
    </citation>
    <scope>NUCLEOTIDE SEQUENCE [LARGE SCALE GENOMIC DNA]</scope>
    <source>
        <strain evidence="3 4">CM134L-2</strain>
    </source>
</reference>
<feature type="transmembrane region" description="Helical" evidence="1">
    <location>
        <begin position="315"/>
        <end position="336"/>
    </location>
</feature>
<dbReference type="OrthoDB" id="5808342at2"/>
<evidence type="ECO:0000256" key="1">
    <source>
        <dbReference type="SAM" id="Phobius"/>
    </source>
</evidence>